<dbReference type="GeneID" id="85308109"/>
<reference evidence="1" key="1">
    <citation type="submission" date="2023-06" db="EMBL/GenBank/DDBJ databases">
        <title>Genome-scale phylogeny and comparative genomics of the fungal order Sordariales.</title>
        <authorList>
            <consortium name="Lawrence Berkeley National Laboratory"/>
            <person name="Hensen N."/>
            <person name="Bonometti L."/>
            <person name="Westerberg I."/>
            <person name="Brannstrom I.O."/>
            <person name="Guillou S."/>
            <person name="Cros-Aarteil S."/>
            <person name="Calhoun S."/>
            <person name="Haridas S."/>
            <person name="Kuo A."/>
            <person name="Mondo S."/>
            <person name="Pangilinan J."/>
            <person name="Riley R."/>
            <person name="Labutti K."/>
            <person name="Andreopoulos B."/>
            <person name="Lipzen A."/>
            <person name="Chen C."/>
            <person name="Yanf M."/>
            <person name="Daum C."/>
            <person name="Ng V."/>
            <person name="Clum A."/>
            <person name="Steindorff A."/>
            <person name="Ohm R."/>
            <person name="Martin F."/>
            <person name="Silar P."/>
            <person name="Natvig D."/>
            <person name="Lalanne C."/>
            <person name="Gautier V."/>
            <person name="Ament-Velasquez S.L."/>
            <person name="Kruys A."/>
            <person name="Hutchinson M.I."/>
            <person name="Powell A.J."/>
            <person name="Barry K."/>
            <person name="Miller A.N."/>
            <person name="Grigoriev I.V."/>
            <person name="Debuchy R."/>
            <person name="Gladieux P."/>
            <person name="Thoren M.H."/>
            <person name="Johannesson H."/>
        </authorList>
    </citation>
    <scope>NUCLEOTIDE SEQUENCE</scope>
    <source>
        <strain evidence="1">8032-3</strain>
    </source>
</reference>
<keyword evidence="2" id="KW-1185">Reference proteome</keyword>
<accession>A0AAJ0BS51</accession>
<comment type="caution">
    <text evidence="1">The sequence shown here is derived from an EMBL/GenBank/DDBJ whole genome shotgun (WGS) entry which is preliminary data.</text>
</comment>
<dbReference type="AlphaFoldDB" id="A0AAJ0BS51"/>
<protein>
    <submittedName>
        <fullName evidence="1">Uncharacterized protein</fullName>
    </submittedName>
</protein>
<dbReference type="RefSeq" id="XP_060279706.1">
    <property type="nucleotide sequence ID" value="XM_060424922.1"/>
</dbReference>
<sequence length="352" mass="38283">MRLPSLVACGAPFAAALNITYYQNVPLAPSPLPASHAASDGEQIIELFQRLGRSTVWTSIANISFEGDTFEPEGMIRLGNDRYVVSSGEYTEHTQSYGEIINGTDRTAGQGFAHLMVYNGKGERIADATITTEGAQEYHNGGIDWDGESIWGTIGQYRPNSTAYVYKADPATMEPTEVVHYDDHLGGIVHDTVADSITALNWGSRNASTWDLKRVNPGCASEPASAPAPAPKPRRVVRNPSYFVDYQDCKWLGRSRFYGGKSVMLCSGVATVGNYNLGGVALVDVATMVPLAEVPIALESALGVRLTQNPVDASVEDGKLRFYWMPDQHNSTLYIYEAEPDSPFQYGGGRIQ</sequence>
<dbReference type="Proteomes" id="UP001244011">
    <property type="component" value="Unassembled WGS sequence"/>
</dbReference>
<dbReference type="InterPro" id="IPR046312">
    <property type="entry name" value="DUF6454"/>
</dbReference>
<evidence type="ECO:0000313" key="1">
    <source>
        <dbReference type="EMBL" id="KAK1763493.1"/>
    </source>
</evidence>
<name>A0AAJ0BS51_9PEZI</name>
<proteinExistence type="predicted"/>
<dbReference type="Pfam" id="PF20055">
    <property type="entry name" value="DUF6454"/>
    <property type="match status" value="1"/>
</dbReference>
<organism evidence="1 2">
    <name type="scientific">Phialemonium atrogriseum</name>
    <dbReference type="NCBI Taxonomy" id="1093897"/>
    <lineage>
        <taxon>Eukaryota</taxon>
        <taxon>Fungi</taxon>
        <taxon>Dikarya</taxon>
        <taxon>Ascomycota</taxon>
        <taxon>Pezizomycotina</taxon>
        <taxon>Sordariomycetes</taxon>
        <taxon>Sordariomycetidae</taxon>
        <taxon>Cephalothecales</taxon>
        <taxon>Cephalothecaceae</taxon>
        <taxon>Phialemonium</taxon>
    </lineage>
</organism>
<evidence type="ECO:0000313" key="2">
    <source>
        <dbReference type="Proteomes" id="UP001244011"/>
    </source>
</evidence>
<gene>
    <name evidence="1" type="ORF">QBC33DRAFT_459338</name>
</gene>
<dbReference type="EMBL" id="MU839027">
    <property type="protein sequence ID" value="KAK1763493.1"/>
    <property type="molecule type" value="Genomic_DNA"/>
</dbReference>